<dbReference type="PANTHER" id="PTHR43819:SF1">
    <property type="entry name" value="ARCHAEAL-TYPE GLUTAMATE SYNTHASE [NADPH]"/>
    <property type="match status" value="1"/>
</dbReference>
<keyword evidence="3" id="KW-0812">Transmembrane</keyword>
<dbReference type="InterPro" id="IPR002932">
    <property type="entry name" value="Glu_synthdom"/>
</dbReference>
<dbReference type="CDD" id="cd02808">
    <property type="entry name" value="GltS_FMN"/>
    <property type="match status" value="1"/>
</dbReference>
<dbReference type="InterPro" id="IPR024188">
    <property type="entry name" value="GltB"/>
</dbReference>
<keyword evidence="5" id="KW-0560">Oxidoreductase</keyword>
<dbReference type="PIRSF" id="PIRSF500060">
    <property type="entry name" value="UCP500060"/>
    <property type="match status" value="1"/>
</dbReference>
<evidence type="ECO:0000313" key="6">
    <source>
        <dbReference type="Proteomes" id="UP000008555"/>
    </source>
</evidence>
<dbReference type="Gene3D" id="3.20.20.70">
    <property type="entry name" value="Aldolase class I"/>
    <property type="match status" value="1"/>
</dbReference>
<comment type="similarity">
    <text evidence="1 2">Belongs to the glutamate synthase family.</text>
</comment>
<feature type="transmembrane region" description="Helical" evidence="3">
    <location>
        <begin position="12"/>
        <end position="29"/>
    </location>
</feature>
<reference evidence="5 6" key="1">
    <citation type="journal article" date="2009" name="Infect. Immun.">
        <title>Comparative genomics reveal extensive transposon-mediated genomic plasticity and diversity among potential effector proteins within the genus Coxiella.</title>
        <authorList>
            <person name="Beare P.A."/>
            <person name="Unsworth N."/>
            <person name="Andoh M."/>
            <person name="Voth D.E."/>
            <person name="Omsland A."/>
            <person name="Gilk S.D."/>
            <person name="Williams K.P."/>
            <person name="Sobral B.W."/>
            <person name="Kupko J.J.III."/>
            <person name="Porcella S.F."/>
            <person name="Samuel J.E."/>
            <person name="Heinzen R.A."/>
        </authorList>
    </citation>
    <scope>NUCLEOTIDE SEQUENCE [LARGE SCALE GENOMIC DNA]</scope>
    <source>
        <strain evidence="5 6">Dugway 5J108-111</strain>
    </source>
</reference>
<dbReference type="EC" id="1.4.7.1" evidence="5"/>
<keyword evidence="3" id="KW-1133">Transmembrane helix</keyword>
<dbReference type="Pfam" id="PF01645">
    <property type="entry name" value="Glu_synthase"/>
    <property type="match status" value="1"/>
</dbReference>
<evidence type="ECO:0000259" key="4">
    <source>
        <dbReference type="Pfam" id="PF01645"/>
    </source>
</evidence>
<dbReference type="InterPro" id="IPR013785">
    <property type="entry name" value="Aldolase_TIM"/>
</dbReference>
<dbReference type="RefSeq" id="WP_011997018.1">
    <property type="nucleotide sequence ID" value="NC_009727.1"/>
</dbReference>
<dbReference type="AlphaFoldDB" id="A9KFQ6"/>
<protein>
    <submittedName>
        <fullName evidence="5">Ferredoxin-dependent glutamate synthase</fullName>
        <ecNumber evidence="5">1.4.7.1</ecNumber>
    </submittedName>
</protein>
<dbReference type="HOGENOM" id="CLU_026563_1_0_6"/>
<dbReference type="InterPro" id="IPR027283">
    <property type="entry name" value="YerD"/>
</dbReference>
<evidence type="ECO:0000256" key="1">
    <source>
        <dbReference type="ARBA" id="ARBA00009716"/>
    </source>
</evidence>
<evidence type="ECO:0000313" key="5">
    <source>
        <dbReference type="EMBL" id="ABS76958.1"/>
    </source>
</evidence>
<dbReference type="PIRSF" id="PIRSF006429">
    <property type="entry name" value="GOGAT_lg_2"/>
    <property type="match status" value="1"/>
</dbReference>
<dbReference type="SUPFAM" id="SSF51395">
    <property type="entry name" value="FMN-linked oxidoreductases"/>
    <property type="match status" value="1"/>
</dbReference>
<organism evidence="5 6">
    <name type="scientific">Coxiella burnetii (strain Dugway 5J108-111)</name>
    <dbReference type="NCBI Taxonomy" id="434922"/>
    <lineage>
        <taxon>Bacteria</taxon>
        <taxon>Pseudomonadati</taxon>
        <taxon>Pseudomonadota</taxon>
        <taxon>Gammaproteobacteria</taxon>
        <taxon>Legionellales</taxon>
        <taxon>Coxiellaceae</taxon>
        <taxon>Coxiella</taxon>
    </lineage>
</organism>
<dbReference type="KEGG" id="cbd:CBUD_1291"/>
<keyword evidence="3" id="KW-0472">Membrane</keyword>
<evidence type="ECO:0000256" key="3">
    <source>
        <dbReference type="SAM" id="Phobius"/>
    </source>
</evidence>
<sequence>MVHEKTTVRSYFYLISITVFAAIFVIAFFWLPILWFLIIALPLFFVGIYDIFQKDSNILRNYPVWGHWRYILLKIRPQIHAYFIEDEWGGAPFTHAQRFLVYDRSRKTVDTMPFGTQLDVHEVGYEWVNQSMAPKQPDFDSCTRVEIGGPQCTQPYSASRFNVSAMSFGAISAEAVRALNRGAKLGGFHQDTGEGGLSKYHLMEGGDLVWEIGTAYFGCRTKNGKFNPEQFKEKSRRPNVKMVEIKISQGAKPSHGAILPGVKVTQELAEARGVEAGVDCLSPPAHSTFSTPIGLLEFVQQLRELSGGKPTGFKLCIGILQEFMAVCKAMLETKIYPDFIVIDGSEGGTGAAPFEFSDSVGMPLNEGLIFAHNCLVGIDVRKHIRLIGSGKIITGFDMLTKIALGADILNSARGMMFALGCVQSRRCHLNTCPTGVTTQDPKRRYALDVNEKAVYVKNFHEATLKSFLEVLGATGLERPEELQPFHVHRRVSKDAALTYDEIFPYLEPNDILKGRVPEKYRNYMKLWKEADPHYFVARPKETHRADSQPT</sequence>
<dbReference type="PANTHER" id="PTHR43819">
    <property type="entry name" value="ARCHAEAL-TYPE GLUTAMATE SYNTHASE [NADPH]"/>
    <property type="match status" value="1"/>
</dbReference>
<proteinExistence type="inferred from homology"/>
<dbReference type="GO" id="GO:0006537">
    <property type="term" value="P:glutamate biosynthetic process"/>
    <property type="evidence" value="ECO:0007669"/>
    <property type="project" value="InterPro"/>
</dbReference>
<name>A9KFQ6_COXBN</name>
<dbReference type="Proteomes" id="UP000008555">
    <property type="component" value="Chromosome"/>
</dbReference>
<gene>
    <name evidence="5" type="ordered locus">CBUD_1291</name>
</gene>
<feature type="domain" description="Glutamate synthase" evidence="4">
    <location>
        <begin position="158"/>
        <end position="475"/>
    </location>
</feature>
<dbReference type="FunFam" id="3.20.20.70:FF:000156">
    <property type="entry name" value="Glutamate synthase domain protein"/>
    <property type="match status" value="1"/>
</dbReference>
<evidence type="ECO:0000256" key="2">
    <source>
        <dbReference type="PIRNR" id="PIRNR006429"/>
    </source>
</evidence>
<dbReference type="GO" id="GO:0016041">
    <property type="term" value="F:glutamate synthase (ferredoxin) activity"/>
    <property type="evidence" value="ECO:0007669"/>
    <property type="project" value="UniProtKB-EC"/>
</dbReference>
<dbReference type="EMBL" id="CP000733">
    <property type="protein sequence ID" value="ABS76958.1"/>
    <property type="molecule type" value="Genomic_DNA"/>
</dbReference>
<accession>A9KFQ6</accession>